<comment type="caution">
    <text evidence="2">The sequence shown here is derived from an EMBL/GenBank/DDBJ whole genome shotgun (WGS) entry which is preliminary data.</text>
</comment>
<dbReference type="Proteomes" id="UP001501475">
    <property type="component" value="Unassembled WGS sequence"/>
</dbReference>
<dbReference type="SUPFAM" id="SSF46785">
    <property type="entry name" value="Winged helix' DNA-binding domain"/>
    <property type="match status" value="1"/>
</dbReference>
<name>A0ABP4X984_9MICO</name>
<protein>
    <recommendedName>
        <fullName evidence="1">HTH lysR-type domain-containing protein</fullName>
    </recommendedName>
</protein>
<dbReference type="PANTHER" id="PTHR30419">
    <property type="entry name" value="HTH-TYPE TRANSCRIPTIONAL REGULATOR YBHD"/>
    <property type="match status" value="1"/>
</dbReference>
<keyword evidence="3" id="KW-1185">Reference proteome</keyword>
<dbReference type="InterPro" id="IPR036388">
    <property type="entry name" value="WH-like_DNA-bd_sf"/>
</dbReference>
<proteinExistence type="predicted"/>
<dbReference type="InterPro" id="IPR000847">
    <property type="entry name" value="LysR_HTH_N"/>
</dbReference>
<evidence type="ECO:0000313" key="3">
    <source>
        <dbReference type="Proteomes" id="UP001501475"/>
    </source>
</evidence>
<dbReference type="InterPro" id="IPR036390">
    <property type="entry name" value="WH_DNA-bd_sf"/>
</dbReference>
<dbReference type="PROSITE" id="PS50931">
    <property type="entry name" value="HTH_LYSR"/>
    <property type="match status" value="1"/>
</dbReference>
<dbReference type="EMBL" id="BAAAPN010000100">
    <property type="protein sequence ID" value="GAA1773912.1"/>
    <property type="molecule type" value="Genomic_DNA"/>
</dbReference>
<dbReference type="InterPro" id="IPR050950">
    <property type="entry name" value="HTH-type_LysR_regulators"/>
</dbReference>
<dbReference type="Pfam" id="PF00126">
    <property type="entry name" value="HTH_1"/>
    <property type="match status" value="1"/>
</dbReference>
<evidence type="ECO:0000259" key="1">
    <source>
        <dbReference type="PROSITE" id="PS50931"/>
    </source>
</evidence>
<sequence length="134" mass="14654">MIQDHGSLAGAADVLGITAAAATQRLAKAESVWGTRLVDRGPRGARLTPDGEVLAAYGRRIDREAREALTEFRLRREGARRRLRLGAFQQAALHLLPRAMTALRHRVGDADLSVFDIRSVDASGWSPRAICISR</sequence>
<dbReference type="Gene3D" id="1.10.10.10">
    <property type="entry name" value="Winged helix-like DNA-binding domain superfamily/Winged helix DNA-binding domain"/>
    <property type="match status" value="1"/>
</dbReference>
<evidence type="ECO:0000313" key="2">
    <source>
        <dbReference type="EMBL" id="GAA1773912.1"/>
    </source>
</evidence>
<dbReference type="PANTHER" id="PTHR30419:SF8">
    <property type="entry name" value="NITROGEN ASSIMILATION TRANSCRIPTIONAL ACTIVATOR-RELATED"/>
    <property type="match status" value="1"/>
</dbReference>
<reference evidence="3" key="1">
    <citation type="journal article" date="2019" name="Int. J. Syst. Evol. Microbiol.">
        <title>The Global Catalogue of Microorganisms (GCM) 10K type strain sequencing project: providing services to taxonomists for standard genome sequencing and annotation.</title>
        <authorList>
            <consortium name="The Broad Institute Genomics Platform"/>
            <consortium name="The Broad Institute Genome Sequencing Center for Infectious Disease"/>
            <person name="Wu L."/>
            <person name="Ma J."/>
        </authorList>
    </citation>
    <scope>NUCLEOTIDE SEQUENCE [LARGE SCALE GENOMIC DNA]</scope>
    <source>
        <strain evidence="3">JCM 15591</strain>
    </source>
</reference>
<feature type="domain" description="HTH lysR-type" evidence="1">
    <location>
        <begin position="1"/>
        <end position="48"/>
    </location>
</feature>
<accession>A0ABP4X984</accession>
<gene>
    <name evidence="2" type="ORF">GCM10009810_33740</name>
</gene>
<organism evidence="2 3">
    <name type="scientific">Nostocoides vanveenii</name>
    <dbReference type="NCBI Taxonomy" id="330835"/>
    <lineage>
        <taxon>Bacteria</taxon>
        <taxon>Bacillati</taxon>
        <taxon>Actinomycetota</taxon>
        <taxon>Actinomycetes</taxon>
        <taxon>Micrococcales</taxon>
        <taxon>Intrasporangiaceae</taxon>
        <taxon>Nostocoides</taxon>
    </lineage>
</organism>